<keyword evidence="1" id="KW-0472">Membrane</keyword>
<dbReference type="Proteomes" id="UP000019089">
    <property type="component" value="Chromosome"/>
</dbReference>
<gene>
    <name evidence="2" type="ORF">N018_13210</name>
</gene>
<evidence type="ECO:0000256" key="1">
    <source>
        <dbReference type="SAM" id="Phobius"/>
    </source>
</evidence>
<dbReference type="STRING" id="1357279.N018_13210"/>
<organism evidence="2 3">
    <name type="scientific">Pseudomonas syringae CC1557</name>
    <dbReference type="NCBI Taxonomy" id="1357279"/>
    <lineage>
        <taxon>Bacteria</taxon>
        <taxon>Pseudomonadati</taxon>
        <taxon>Pseudomonadota</taxon>
        <taxon>Gammaproteobacteria</taxon>
        <taxon>Pseudomonadales</taxon>
        <taxon>Pseudomonadaceae</taxon>
        <taxon>Pseudomonas</taxon>
        <taxon>Pseudomonas syringae</taxon>
    </lineage>
</organism>
<evidence type="ECO:0000313" key="2">
    <source>
        <dbReference type="EMBL" id="AHG43610.1"/>
    </source>
</evidence>
<keyword evidence="1" id="KW-1133">Transmembrane helix</keyword>
<name>W0N298_PSESX</name>
<feature type="transmembrane region" description="Helical" evidence="1">
    <location>
        <begin position="84"/>
        <end position="101"/>
    </location>
</feature>
<feature type="transmembrane region" description="Helical" evidence="1">
    <location>
        <begin position="12"/>
        <end position="29"/>
    </location>
</feature>
<feature type="transmembrane region" description="Helical" evidence="1">
    <location>
        <begin position="49"/>
        <end position="72"/>
    </location>
</feature>
<proteinExistence type="predicted"/>
<accession>W0N298</accession>
<dbReference type="EMBL" id="CP007014">
    <property type="protein sequence ID" value="AHG43610.1"/>
    <property type="molecule type" value="Genomic_DNA"/>
</dbReference>
<sequence>MAASKLSFGNTLPFLALFGPIVYVSNAMIELGRLEYFNAPSGFVQLTSFGFSSIIGNSLEILFILILNLLILFGTRYLRGWAQIGQYFLAISFTCGIAAYYSLTPTGWWGFGSVFASGVIYGMSRDLKPFKIKDEPVVSDADTSVDDWKDYADLSRRLIFISVTLLLLLGLFYKVGQHSAAHQTSYWISGDEVIFGFYGDHALVGVRDDHVVGVTFKLKLIRELVSGMTRLDVGPLVPASRWVKTLP</sequence>
<evidence type="ECO:0000313" key="3">
    <source>
        <dbReference type="Proteomes" id="UP000019089"/>
    </source>
</evidence>
<reference evidence="2 3" key="1">
    <citation type="submission" date="2013-12" db="EMBL/GenBank/DDBJ databases">
        <title>Interactions Between Genome Architecture and Virulence Genes in Pseudomonas syringae, strain CC1557 as a model.</title>
        <authorList>
            <person name="Baltrus D."/>
            <person name="Hockett K."/>
            <person name="Karlsrud E."/>
            <person name="Dougherty K."/>
            <person name="Nishimura M."/>
        </authorList>
    </citation>
    <scope>NUCLEOTIDE SEQUENCE [LARGE SCALE GENOMIC DNA]</scope>
    <source>
        <strain evidence="2 3">CC1557</strain>
    </source>
</reference>
<feature type="transmembrane region" description="Helical" evidence="1">
    <location>
        <begin position="158"/>
        <end position="176"/>
    </location>
</feature>
<keyword evidence="1" id="KW-0812">Transmembrane</keyword>
<dbReference type="HOGENOM" id="CLU_1123777_0_0_6"/>
<protein>
    <submittedName>
        <fullName evidence="2">Uncharacterized protein</fullName>
    </submittedName>
</protein>
<dbReference type="AlphaFoldDB" id="W0N298"/>
<dbReference type="RefSeq" id="WP_025389863.1">
    <property type="nucleotide sequence ID" value="NZ_CP007014.1"/>
</dbReference>
<dbReference type="KEGG" id="psyr:N018_13210"/>